<proteinExistence type="predicted"/>
<feature type="domain" description="PIN" evidence="1">
    <location>
        <begin position="15"/>
        <end position="137"/>
    </location>
</feature>
<name>A0A2L2XCT0_9FIRM</name>
<dbReference type="InterPro" id="IPR052106">
    <property type="entry name" value="PINc/VapC_TA"/>
</dbReference>
<dbReference type="AlphaFoldDB" id="A0A2L2XCT0"/>
<dbReference type="RefSeq" id="WP_104372354.1">
    <property type="nucleotide sequence ID" value="NZ_BFAV01000126.1"/>
</dbReference>
<dbReference type="PANTHER" id="PTHR38826">
    <property type="entry name" value="RIBONUCLEASE VAPC13"/>
    <property type="match status" value="1"/>
</dbReference>
<evidence type="ECO:0000259" key="1">
    <source>
        <dbReference type="Pfam" id="PF01850"/>
    </source>
</evidence>
<gene>
    <name evidence="2" type="ORF">DCCM_3159</name>
</gene>
<protein>
    <recommendedName>
        <fullName evidence="1">PIN domain-containing protein</fullName>
    </recommendedName>
</protein>
<dbReference type="OrthoDB" id="597982at2"/>
<dbReference type="EMBL" id="BFAV01000126">
    <property type="protein sequence ID" value="GBF34048.1"/>
    <property type="molecule type" value="Genomic_DNA"/>
</dbReference>
<dbReference type="PANTHER" id="PTHR38826:SF5">
    <property type="entry name" value="RIBONUCLEASE VAPC13"/>
    <property type="match status" value="1"/>
</dbReference>
<dbReference type="Proteomes" id="UP000239549">
    <property type="component" value="Unassembled WGS sequence"/>
</dbReference>
<dbReference type="Pfam" id="PF01850">
    <property type="entry name" value="PIN"/>
    <property type="match status" value="1"/>
</dbReference>
<comment type="caution">
    <text evidence="2">The sequence shown here is derived from an EMBL/GenBank/DDBJ whole genome shotgun (WGS) entry which is preliminary data.</text>
</comment>
<dbReference type="SUPFAM" id="SSF88723">
    <property type="entry name" value="PIN domain-like"/>
    <property type="match status" value="1"/>
</dbReference>
<reference evidence="3" key="1">
    <citation type="submission" date="2018-02" db="EMBL/GenBank/DDBJ databases">
        <title>Genome sequence of Desulfocucumis palustris strain NAW-5.</title>
        <authorList>
            <person name="Watanabe M."/>
            <person name="Kojima H."/>
            <person name="Fukui M."/>
        </authorList>
    </citation>
    <scope>NUCLEOTIDE SEQUENCE [LARGE SCALE GENOMIC DNA]</scope>
    <source>
        <strain evidence="3">NAW-5</strain>
    </source>
</reference>
<keyword evidence="3" id="KW-1185">Reference proteome</keyword>
<dbReference type="InterPro" id="IPR002716">
    <property type="entry name" value="PIN_dom"/>
</dbReference>
<organism evidence="2 3">
    <name type="scientific">Desulfocucumis palustris</name>
    <dbReference type="NCBI Taxonomy" id="1898651"/>
    <lineage>
        <taxon>Bacteria</taxon>
        <taxon>Bacillati</taxon>
        <taxon>Bacillota</taxon>
        <taxon>Clostridia</taxon>
        <taxon>Eubacteriales</taxon>
        <taxon>Desulfocucumaceae</taxon>
        <taxon>Desulfocucumis</taxon>
    </lineage>
</organism>
<accession>A0A2L2XCT0</accession>
<evidence type="ECO:0000313" key="2">
    <source>
        <dbReference type="EMBL" id="GBF34048.1"/>
    </source>
</evidence>
<sequence>MGRLIERVKKYKNIAIDTNSFIYLMEKHPRYLVAARELFQQIELGRLSALTSMLVVTELLTKPLRDRNKTLANMYLAFLSTFPNLQLKNISYSISLKAAKIRAKHGLKTPDAIFLATAIVERAEVFITNDFRLKKIEDIEIILLDEFVDQI</sequence>
<dbReference type="InterPro" id="IPR029060">
    <property type="entry name" value="PIN-like_dom_sf"/>
</dbReference>
<evidence type="ECO:0000313" key="3">
    <source>
        <dbReference type="Proteomes" id="UP000239549"/>
    </source>
</evidence>
<dbReference type="Gene3D" id="3.40.50.1010">
    <property type="entry name" value="5'-nuclease"/>
    <property type="match status" value="1"/>
</dbReference>